<dbReference type="PANTHER" id="PTHR11472">
    <property type="entry name" value="DNA REPAIR DEAD HELICASE RAD3/XP-D SUBFAMILY MEMBER"/>
    <property type="match status" value="1"/>
</dbReference>
<comment type="caution">
    <text evidence="15">The sequence shown here is derived from an EMBL/GenBank/DDBJ whole genome shotgun (WGS) entry which is preliminary data.</text>
</comment>
<dbReference type="GO" id="GO:0003678">
    <property type="term" value="F:DNA helicase activity"/>
    <property type="evidence" value="ECO:0007669"/>
    <property type="project" value="UniProtKB-EC"/>
</dbReference>
<evidence type="ECO:0000313" key="16">
    <source>
        <dbReference type="Proteomes" id="UP001158045"/>
    </source>
</evidence>
<keyword evidence="11" id="KW-0234">DNA repair</keyword>
<dbReference type="InterPro" id="IPR006555">
    <property type="entry name" value="ATP-dep_Helicase_C"/>
</dbReference>
<dbReference type="EMBL" id="JARYZI010000006">
    <property type="protein sequence ID" value="MDH8678482.1"/>
    <property type="molecule type" value="Genomic_DNA"/>
</dbReference>
<evidence type="ECO:0000256" key="11">
    <source>
        <dbReference type="ARBA" id="ARBA00023204"/>
    </source>
</evidence>
<dbReference type="RefSeq" id="WP_281094330.1">
    <property type="nucleotide sequence ID" value="NZ_JARYZI010000006.1"/>
</dbReference>
<evidence type="ECO:0000256" key="6">
    <source>
        <dbReference type="ARBA" id="ARBA00022806"/>
    </source>
</evidence>
<feature type="domain" description="Helicase ATP-binding" evidence="14">
    <location>
        <begin position="186"/>
        <end position="447"/>
    </location>
</feature>
<organism evidence="15 16">
    <name type="scientific">Fusibacter bizertensis</name>
    <dbReference type="NCBI Taxonomy" id="1488331"/>
    <lineage>
        <taxon>Bacteria</taxon>
        <taxon>Bacillati</taxon>
        <taxon>Bacillota</taxon>
        <taxon>Clostridia</taxon>
        <taxon>Eubacteriales</taxon>
        <taxon>Eubacteriales Family XII. Incertae Sedis</taxon>
        <taxon>Fusibacter</taxon>
    </lineage>
</organism>
<evidence type="ECO:0000256" key="7">
    <source>
        <dbReference type="ARBA" id="ARBA00022840"/>
    </source>
</evidence>
<keyword evidence="10" id="KW-0238">DNA-binding</keyword>
<keyword evidence="3" id="KW-0547">Nucleotide-binding</keyword>
<evidence type="ECO:0000256" key="3">
    <source>
        <dbReference type="ARBA" id="ARBA00022741"/>
    </source>
</evidence>
<comment type="similarity">
    <text evidence="13">Belongs to the helicase family. DinG subfamily.</text>
</comment>
<dbReference type="Gene3D" id="1.10.30.20">
    <property type="entry name" value="Bacterial XPD DNA helicase, FeS cluster domain"/>
    <property type="match status" value="1"/>
</dbReference>
<keyword evidence="4" id="KW-0227">DNA damage</keyword>
<keyword evidence="8" id="KW-0408">Iron</keyword>
<dbReference type="PROSITE" id="PS51193">
    <property type="entry name" value="HELICASE_ATP_BIND_2"/>
    <property type="match status" value="1"/>
</dbReference>
<protein>
    <submittedName>
        <fullName evidence="15">ATP-dependent DNA helicase</fullName>
        <ecNumber evidence="15">3.6.4.12</ecNumber>
    </submittedName>
</protein>
<keyword evidence="16" id="KW-1185">Reference proteome</keyword>
<evidence type="ECO:0000256" key="8">
    <source>
        <dbReference type="ARBA" id="ARBA00023004"/>
    </source>
</evidence>
<evidence type="ECO:0000259" key="14">
    <source>
        <dbReference type="PROSITE" id="PS51193"/>
    </source>
</evidence>
<proteinExistence type="inferred from homology"/>
<keyword evidence="2" id="KW-0479">Metal-binding</keyword>
<dbReference type="Proteomes" id="UP001158045">
    <property type="component" value="Unassembled WGS sequence"/>
</dbReference>
<dbReference type="EC" id="3.6.4.12" evidence="15"/>
<dbReference type="SUPFAM" id="SSF52540">
    <property type="entry name" value="P-loop containing nucleoside triphosphate hydrolases"/>
    <property type="match status" value="2"/>
</dbReference>
<evidence type="ECO:0000256" key="10">
    <source>
        <dbReference type="ARBA" id="ARBA00023125"/>
    </source>
</evidence>
<keyword evidence="6 15" id="KW-0347">Helicase</keyword>
<dbReference type="Pfam" id="PF06733">
    <property type="entry name" value="DEAD_2"/>
    <property type="match status" value="1"/>
</dbReference>
<dbReference type="Gene3D" id="1.10.275.40">
    <property type="match status" value="1"/>
</dbReference>
<dbReference type="SMART" id="SM00491">
    <property type="entry name" value="HELICc2"/>
    <property type="match status" value="1"/>
</dbReference>
<dbReference type="GO" id="GO:0016787">
    <property type="term" value="F:hydrolase activity"/>
    <property type="evidence" value="ECO:0007669"/>
    <property type="project" value="UniProtKB-KW"/>
</dbReference>
<name>A0ABT6NDJ6_9FIRM</name>
<dbReference type="SMART" id="SM00488">
    <property type="entry name" value="DEXDc2"/>
    <property type="match status" value="1"/>
</dbReference>
<dbReference type="InterPro" id="IPR006554">
    <property type="entry name" value="Helicase-like_DEXD_c2"/>
</dbReference>
<dbReference type="InterPro" id="IPR045028">
    <property type="entry name" value="DinG/Rad3-like"/>
</dbReference>
<evidence type="ECO:0000313" key="15">
    <source>
        <dbReference type="EMBL" id="MDH8678482.1"/>
    </source>
</evidence>
<reference evidence="15 16" key="1">
    <citation type="submission" date="2023-04" db="EMBL/GenBank/DDBJ databases">
        <title>Fusibacter bizertensis strain WBS, isolated from littoral bottom sediments of the Arctic seas - biochemical and genomic analysis.</title>
        <authorList>
            <person name="Brioukhanov A.L."/>
        </authorList>
    </citation>
    <scope>NUCLEOTIDE SEQUENCE [LARGE SCALE GENOMIC DNA]</scope>
    <source>
        <strain evidence="15 16">WBS</strain>
    </source>
</reference>
<evidence type="ECO:0000256" key="12">
    <source>
        <dbReference type="ARBA" id="ARBA00023235"/>
    </source>
</evidence>
<dbReference type="InterPro" id="IPR014013">
    <property type="entry name" value="Helic_SF1/SF2_ATP-bd_DinG/Rad3"/>
</dbReference>
<keyword evidence="1" id="KW-0004">4Fe-4S</keyword>
<keyword evidence="12" id="KW-0413">Isomerase</keyword>
<keyword evidence="9" id="KW-0411">Iron-sulfur</keyword>
<evidence type="ECO:0000256" key="9">
    <source>
        <dbReference type="ARBA" id="ARBA00023014"/>
    </source>
</evidence>
<dbReference type="InterPro" id="IPR042493">
    <property type="entry name" value="XPD_DNA_FeS"/>
</dbReference>
<dbReference type="InterPro" id="IPR027417">
    <property type="entry name" value="P-loop_NTPase"/>
</dbReference>
<keyword evidence="5 15" id="KW-0378">Hydrolase</keyword>
<dbReference type="Gene3D" id="3.40.50.300">
    <property type="entry name" value="P-loop containing nucleotide triphosphate hydrolases"/>
    <property type="match status" value="2"/>
</dbReference>
<dbReference type="PANTHER" id="PTHR11472:SF34">
    <property type="entry name" value="REGULATOR OF TELOMERE ELONGATION HELICASE 1"/>
    <property type="match status" value="1"/>
</dbReference>
<gene>
    <name evidence="15" type="ORF">QE109_10015</name>
</gene>
<evidence type="ECO:0000256" key="5">
    <source>
        <dbReference type="ARBA" id="ARBA00022801"/>
    </source>
</evidence>
<evidence type="ECO:0000256" key="1">
    <source>
        <dbReference type="ARBA" id="ARBA00022485"/>
    </source>
</evidence>
<keyword evidence="7" id="KW-0067">ATP-binding</keyword>
<evidence type="ECO:0000256" key="13">
    <source>
        <dbReference type="ARBA" id="ARBA00038058"/>
    </source>
</evidence>
<dbReference type="InterPro" id="IPR010614">
    <property type="entry name" value="RAD3-like_helicase_DEAD"/>
</dbReference>
<accession>A0ABT6NDJ6</accession>
<evidence type="ECO:0000256" key="2">
    <source>
        <dbReference type="ARBA" id="ARBA00022723"/>
    </source>
</evidence>
<evidence type="ECO:0000256" key="4">
    <source>
        <dbReference type="ARBA" id="ARBA00022763"/>
    </source>
</evidence>
<dbReference type="Pfam" id="PF13307">
    <property type="entry name" value="Helicase_C_2"/>
    <property type="match status" value="1"/>
</dbReference>
<sequence>MNSQKFQISVRGLVEFVYRSGHLDMRFQSKSKMADGIKIHQKIQKSQGIDYQAEVTLQKNILIEDNSGSVELLVNGRADGILETDEGFIIDEIKGTSQFLEEIEVDTHPLHWAQAKIYGAIYSEQNDLEEIQIQLTYAHFESNEIKRLRQRFTRDELMQFLHDTVKLYKKWLFFKRDWKLKRDSSLDTLEFPFDNYRAGQRPLAVSIYNTIKDGGVLYAEAPTGTGKTMSTLFPSIKSMSQGFVDRIFYLSAKTITKVVAEEAIELLYSSSAGKMRLKALTLTAKEKICLNEKVTCYPEKCPYALSYFDKSLDALWDIIVNERTFNKDIIIKYAEKHKVCPYEFSLDCALFSDVIICDYNYAFDPRVYLRRFFEFPTENYVFLVDEAHNLVDRARTMYSAEIHKDKFFDVKKKLQKNDKSISKALDGINKMFLNVRKKCDEKGIYVHDDEISDVYEQVKKRAAVFEKWLSENHQAEFYDDILELYFDIIGYMRISELYDHGYSFYMVEGDKPSTVVKLFNVNPSSQLKRFIDNSKATIFFSATLSPLKYYSTLLTGEMEPKALALPSPFDTNRRKLMFATDVSVKFKDRTDAIPKIVEYIHQMASAKCGNYMVFFPSYSYMQQIHELFQALYGFKYDIIRQRRELNDEEKADFLNEFELGAARHTSLDSQSLIGFAVLGGHFSEGIDLKGDLLIGVMVIGVGLPMISFENNLIKNYFDYELSNGFEFAYQYPGVNKVMQSAGRVIRSEEDRGVVVLIDQRYQTPYYRRTLPRDWGKCFTAIDSFEKQLKVFWEDYS</sequence>